<name>A0ACC1PAT4_9PEZI</name>
<accession>A0ACC1PAT4</accession>
<reference evidence="1" key="1">
    <citation type="submission" date="2022-10" db="EMBL/GenBank/DDBJ databases">
        <title>Genome Sequence of Xylaria curta.</title>
        <authorList>
            <person name="Buettner E."/>
        </authorList>
    </citation>
    <scope>NUCLEOTIDE SEQUENCE</scope>
    <source>
        <strain evidence="1">Babe10</strain>
    </source>
</reference>
<protein>
    <submittedName>
        <fullName evidence="1">Uncharacterized protein</fullName>
    </submittedName>
</protein>
<keyword evidence="2" id="KW-1185">Reference proteome</keyword>
<comment type="caution">
    <text evidence="1">The sequence shown here is derived from an EMBL/GenBank/DDBJ whole genome shotgun (WGS) entry which is preliminary data.</text>
</comment>
<proteinExistence type="predicted"/>
<sequence>MSSHPSNAFQEVPLSPPPSNQKSIPEQSNKFNSPRHHFPIIPCECPPSPARISSSSAQEAHLDNVLPNCDTPAKASLEPRLALRDSIGRTALVVLLGGTALILASAAFLAFLWFGAGPTWEGESASWVWRRIALNGWTPQATTLNALVIQTIVAAQAAVCTSMLAGVILERGSVPRDKVAHLSIMRAASEGPISIVSLALFSKKLRMIARAEFFLGLLLLLETAVIQFSSTILLSDMLDTNLIGDVTTVPLQSFVSPNQQRITTTQHLFSVVDPNFAIYGEGRSNTTVMPNSHGLSDTGTIDRVLLPISKPQDRTAVRTYQGGAVVFSSRVACMRPEIRNFEFGQSFWTEHEGSNFGELNATLDYGLSLKNIGVDDACGPEHCPLVYFGCNLPGAYDGYGWQSIFCSMGGVGGLMWPFNEGPQRTVENEPWSINSSIFLVFSTNMKNSDWEVADYRGIFADGSLDDPVASEHEEWMSYEIMPTLFLNASLCFQTYSLEYSDVKLIATGDLMEPGFTYDSHTGGIDTSTVQTFFGTSEHRGNSDERGILQVREIQTRPFGDINDSQIITMNQLRTSIYQEIVSEPVVNSTRLACYHCSCGNVWPIHSELSQLLGNILNSTARAADMIQTYASSMAFTVYHQKQKTFVGLEDVFMSSVKTVLTAKSCRSHTGCWGLLSVIALIAVHLVIIVVSTALYVSQTRFSRQSNVWHAIAQLSSEDLRDIILESSNQSDKAFAQAIKKDGNNYTVRVGKLQGSGKVGVFRCE</sequence>
<gene>
    <name evidence="1" type="ORF">NUW58_g3465</name>
</gene>
<organism evidence="1 2">
    <name type="scientific">Xylaria curta</name>
    <dbReference type="NCBI Taxonomy" id="42375"/>
    <lineage>
        <taxon>Eukaryota</taxon>
        <taxon>Fungi</taxon>
        <taxon>Dikarya</taxon>
        <taxon>Ascomycota</taxon>
        <taxon>Pezizomycotina</taxon>
        <taxon>Sordariomycetes</taxon>
        <taxon>Xylariomycetidae</taxon>
        <taxon>Xylariales</taxon>
        <taxon>Xylariaceae</taxon>
        <taxon>Xylaria</taxon>
    </lineage>
</organism>
<evidence type="ECO:0000313" key="2">
    <source>
        <dbReference type="Proteomes" id="UP001143856"/>
    </source>
</evidence>
<dbReference type="EMBL" id="JAPDGR010000527">
    <property type="protein sequence ID" value="KAJ2989436.1"/>
    <property type="molecule type" value="Genomic_DNA"/>
</dbReference>
<dbReference type="Proteomes" id="UP001143856">
    <property type="component" value="Unassembled WGS sequence"/>
</dbReference>
<evidence type="ECO:0000313" key="1">
    <source>
        <dbReference type="EMBL" id="KAJ2989436.1"/>
    </source>
</evidence>